<name>A0A255I470_9FIRM</name>
<dbReference type="GO" id="GO:0009347">
    <property type="term" value="C:aspartate carbamoyltransferase complex"/>
    <property type="evidence" value="ECO:0007669"/>
    <property type="project" value="InterPro"/>
</dbReference>
<evidence type="ECO:0000256" key="3">
    <source>
        <dbReference type="ARBA" id="ARBA00022975"/>
    </source>
</evidence>
<dbReference type="EMBL" id="QICS01000002">
    <property type="protein sequence ID" value="PXV93658.1"/>
    <property type="molecule type" value="Genomic_DNA"/>
</dbReference>
<dbReference type="InterPro" id="IPR020542">
    <property type="entry name" value="Asp_carbamoyltrfase_reg_C"/>
</dbReference>
<dbReference type="InterPro" id="IPR020545">
    <property type="entry name" value="Asp_carbamoyltransf_reg_N"/>
</dbReference>
<dbReference type="SUPFAM" id="SSF57825">
    <property type="entry name" value="Aspartate carbamoyltransferase, Regulatory-chain, C-terminal domain"/>
    <property type="match status" value="1"/>
</dbReference>
<dbReference type="InterPro" id="IPR002801">
    <property type="entry name" value="Asp_carbamoylTrfase_reg"/>
</dbReference>
<dbReference type="OrthoDB" id="5599321at2"/>
<dbReference type="PANTHER" id="PTHR35805">
    <property type="entry name" value="ASPARTATE CARBAMOYLTRANSFERASE REGULATORY CHAIN"/>
    <property type="match status" value="1"/>
</dbReference>
<keyword evidence="8" id="KW-1185">Reference proteome</keyword>
<dbReference type="RefSeq" id="WP_094379434.1">
    <property type="nucleotide sequence ID" value="NZ_NOKA02000003.1"/>
</dbReference>
<evidence type="ECO:0000259" key="4">
    <source>
        <dbReference type="Pfam" id="PF01948"/>
    </source>
</evidence>
<evidence type="ECO:0000313" key="9">
    <source>
        <dbReference type="Proteomes" id="UP000247523"/>
    </source>
</evidence>
<evidence type="ECO:0000313" key="6">
    <source>
        <dbReference type="EMBL" id="PXV93658.1"/>
    </source>
</evidence>
<reference evidence="6 9" key="2">
    <citation type="submission" date="2018-05" db="EMBL/GenBank/DDBJ databases">
        <title>Genomic Encyclopedia of Type Strains, Phase IV (KMG-IV): sequencing the most valuable type-strain genomes for metagenomic binning, comparative biology and taxonomic classification.</title>
        <authorList>
            <person name="Goeker M."/>
        </authorList>
    </citation>
    <scope>NUCLEOTIDE SEQUENCE [LARGE SCALE GENOMIC DNA]</scope>
    <source>
        <strain evidence="6 9">DSM 28816</strain>
    </source>
</reference>
<keyword evidence="2" id="KW-0862">Zinc</keyword>
<dbReference type="SUPFAM" id="SSF54893">
    <property type="entry name" value="Aspartate carbamoyltransferase, Regulatory-chain, N-terminal domain"/>
    <property type="match status" value="1"/>
</dbReference>
<dbReference type="Proteomes" id="UP000247523">
    <property type="component" value="Unassembled WGS sequence"/>
</dbReference>
<organism evidence="7 8">
    <name type="scientific">Lachnotalea glycerini</name>
    <dbReference type="NCBI Taxonomy" id="1763509"/>
    <lineage>
        <taxon>Bacteria</taxon>
        <taxon>Bacillati</taxon>
        <taxon>Bacillota</taxon>
        <taxon>Clostridia</taxon>
        <taxon>Lachnospirales</taxon>
        <taxon>Lachnospiraceae</taxon>
        <taxon>Lachnotalea</taxon>
    </lineage>
</organism>
<reference evidence="7" key="3">
    <citation type="submission" date="2018-07" db="EMBL/GenBank/DDBJ databases">
        <authorList>
            <person name="Quirk P.G."/>
            <person name="Krulwich T.A."/>
        </authorList>
    </citation>
    <scope>NUCLEOTIDE SEQUENCE</scope>
    <source>
        <strain evidence="7">CCRI-19302</strain>
    </source>
</reference>
<dbReference type="GO" id="GO:0006221">
    <property type="term" value="P:pyrimidine nucleotide biosynthetic process"/>
    <property type="evidence" value="ECO:0007669"/>
    <property type="project" value="UniProtKB-KW"/>
</dbReference>
<dbReference type="EMBL" id="NOKA02000003">
    <property type="protein sequence ID" value="RDY32604.1"/>
    <property type="molecule type" value="Genomic_DNA"/>
</dbReference>
<keyword evidence="1" id="KW-0479">Metal-binding</keyword>
<dbReference type="Pfam" id="PF01948">
    <property type="entry name" value="PyrI"/>
    <property type="match status" value="1"/>
</dbReference>
<keyword evidence="7" id="KW-0808">Transferase</keyword>
<dbReference type="Gene3D" id="2.30.30.20">
    <property type="entry name" value="Aspartate carbamoyltransferase regulatory subunit, C-terminal domain"/>
    <property type="match status" value="1"/>
</dbReference>
<dbReference type="GO" id="GO:0046872">
    <property type="term" value="F:metal ion binding"/>
    <property type="evidence" value="ECO:0007669"/>
    <property type="project" value="UniProtKB-KW"/>
</dbReference>
<feature type="domain" description="Aspartate carbamoyltransferase regulatory subunit C-terminal" evidence="5">
    <location>
        <begin position="95"/>
        <end position="137"/>
    </location>
</feature>
<sequence length="140" mass="15996">MLKVDSIENGIVLDHIKAGKAMEIYHQLNLDHVSSSVAIIKNVKSQVMGLKDIIKINDVFDLNLDLLGYIDTNITVNIIKDNKILEKKKLDLPNEIHSIIKCKNPRCITSIEQELEHIFTLADKEKGIYRCYYCEEKAAK</sequence>
<evidence type="ECO:0000259" key="5">
    <source>
        <dbReference type="Pfam" id="PF02748"/>
    </source>
</evidence>
<reference evidence="7 8" key="1">
    <citation type="journal article" date="2017" name="Genome Announc.">
        <title>Draft Genome Sequence of a Sporulating and Motile Strain of Lachnotalea glycerini Isolated from Water in Quebec City, Canada.</title>
        <authorList>
            <person name="Maheux A.F."/>
            <person name="Boudreau D.K."/>
            <person name="Berube E."/>
            <person name="Boissinot M."/>
            <person name="Raymond F."/>
            <person name="Brodeur S."/>
            <person name="Corbeil J."/>
            <person name="Isabel S."/>
            <person name="Omar R.F."/>
            <person name="Bergeron M.G."/>
        </authorList>
    </citation>
    <scope>NUCLEOTIDE SEQUENCE [LARGE SCALE GENOMIC DNA]</scope>
    <source>
        <strain evidence="7 8">CCRI-19302</strain>
    </source>
</reference>
<evidence type="ECO:0000256" key="1">
    <source>
        <dbReference type="ARBA" id="ARBA00022723"/>
    </source>
</evidence>
<dbReference type="GO" id="GO:0006207">
    <property type="term" value="P:'de novo' pyrimidine nucleobase biosynthetic process"/>
    <property type="evidence" value="ECO:0007669"/>
    <property type="project" value="InterPro"/>
</dbReference>
<dbReference type="Pfam" id="PF02748">
    <property type="entry name" value="PyrI_C"/>
    <property type="match status" value="1"/>
</dbReference>
<dbReference type="PANTHER" id="PTHR35805:SF1">
    <property type="entry name" value="ASPARTATE CARBAMOYLTRANSFERASE REGULATORY CHAIN"/>
    <property type="match status" value="1"/>
</dbReference>
<dbReference type="InterPro" id="IPR036793">
    <property type="entry name" value="Asp_carbatrfase_reg_N_sf"/>
</dbReference>
<dbReference type="NCBIfam" id="NF002063">
    <property type="entry name" value="PRK00893.1-3"/>
    <property type="match status" value="1"/>
</dbReference>
<accession>A0A255I470</accession>
<feature type="domain" description="Aspartate carbamoyltransferase regulatory subunit N-terminal" evidence="4">
    <location>
        <begin position="2"/>
        <end position="90"/>
    </location>
</feature>
<keyword evidence="3" id="KW-0665">Pyrimidine biosynthesis</keyword>
<dbReference type="InterPro" id="IPR036792">
    <property type="entry name" value="Asp_carbatrfase_reg_C_sf"/>
</dbReference>
<dbReference type="GO" id="GO:0016740">
    <property type="term" value="F:transferase activity"/>
    <property type="evidence" value="ECO:0007669"/>
    <property type="project" value="UniProtKB-KW"/>
</dbReference>
<proteinExistence type="predicted"/>
<evidence type="ECO:0000313" key="8">
    <source>
        <dbReference type="Proteomes" id="UP000216411"/>
    </source>
</evidence>
<dbReference type="Proteomes" id="UP000216411">
    <property type="component" value="Unassembled WGS sequence"/>
</dbReference>
<gene>
    <name evidence="6" type="ORF">C8E03_102431</name>
    <name evidence="7" type="ORF">CG710_004040</name>
</gene>
<dbReference type="Gene3D" id="3.30.70.140">
    <property type="entry name" value="Aspartate carbamoyltransferase regulatory subunit, N-terminal domain"/>
    <property type="match status" value="1"/>
</dbReference>
<dbReference type="AlphaFoldDB" id="A0A255I470"/>
<comment type="caution">
    <text evidence="7">The sequence shown here is derived from an EMBL/GenBank/DDBJ whole genome shotgun (WGS) entry which is preliminary data.</text>
</comment>
<protein>
    <submittedName>
        <fullName evidence="7">Aspartate carbamoyltransferase regulatory subunit</fullName>
    </submittedName>
</protein>
<evidence type="ECO:0000313" key="7">
    <source>
        <dbReference type="EMBL" id="RDY32604.1"/>
    </source>
</evidence>
<evidence type="ECO:0000256" key="2">
    <source>
        <dbReference type="ARBA" id="ARBA00022833"/>
    </source>
</evidence>